<dbReference type="STRING" id="1348632.GCA_001591745_01467"/>
<evidence type="ECO:0000313" key="7">
    <source>
        <dbReference type="EMBL" id="PCS05941.1"/>
    </source>
</evidence>
<dbReference type="Gene3D" id="3.20.20.300">
    <property type="entry name" value="Glycoside hydrolase, family 3, N-terminal domain"/>
    <property type="match status" value="1"/>
</dbReference>
<dbReference type="SUPFAM" id="SSF51445">
    <property type="entry name" value="(Trans)glycosidases"/>
    <property type="match status" value="1"/>
</dbReference>
<organism evidence="7 8">
    <name type="scientific">Pseudolactococcus plantarum</name>
    <dbReference type="NCBI Taxonomy" id="1365"/>
    <lineage>
        <taxon>Bacteria</taxon>
        <taxon>Bacillati</taxon>
        <taxon>Bacillota</taxon>
        <taxon>Bacilli</taxon>
        <taxon>Lactobacillales</taxon>
        <taxon>Streptococcaceae</taxon>
        <taxon>Pseudolactococcus</taxon>
    </lineage>
</organism>
<sequence>MNSLTILTTPPFNLSKEKADSLIKTIEDMTVAEKVGQLFFLLHSEMLTKQDSFQQLKTYKPGGLMFRPTTQSVIDEVIDFAATNLPIQPFFSANIESGINALLAHETGYGSAMLLSATNHDHLVKKAVTDMAQTASHVGVNMTFSPVTDLQLNPDNPITGTRSFGDQVAHVIQHSQSFINSFLEQQILPVIKHFPGDGVDNRDQHLLPSINSLSFENWLETYGKVYQTLIDNGAPCIMAGHILLPEYERKVCPDIADNDLKPATLSPLLLKKLLRTELGFNGLIITDASNMGGFNSFYPRKKAIVASIKAGCDMLLFTADLAEDYQAIHQAVIDEVITPERLTEAITRILGTKALLKSLDKKGLPSLSETPEDLKQAVADEGITLVKNEISFDKLDIKKHQHILLLDRHNGNSVGDQVMPILEAEGFKVTKPEVSDTAFALDAIIGNRQKFKETYDLILYTMNFQGKSNQVTNRLDFGMPMAQFVPLFTKEIPTIMISFGNPYHLVDAPRVPVYINTYSDQPQVVTATIDKLLGKSPFRGKSPVDAFCGRFDTRCY</sequence>
<dbReference type="GO" id="GO:0005975">
    <property type="term" value="P:carbohydrate metabolic process"/>
    <property type="evidence" value="ECO:0007669"/>
    <property type="project" value="InterPro"/>
</dbReference>
<dbReference type="OrthoDB" id="9805821at2"/>
<dbReference type="PROSITE" id="PS00775">
    <property type="entry name" value="GLYCOSYL_HYDROL_F3"/>
    <property type="match status" value="1"/>
</dbReference>
<evidence type="ECO:0000256" key="4">
    <source>
        <dbReference type="ARBA" id="ARBA00022801"/>
    </source>
</evidence>
<dbReference type="InterPro" id="IPR001764">
    <property type="entry name" value="Glyco_hydro_3_N"/>
</dbReference>
<dbReference type="InterPro" id="IPR019800">
    <property type="entry name" value="Glyco_hydro_3_AS"/>
</dbReference>
<keyword evidence="8" id="KW-1185">Reference proteome</keyword>
<evidence type="ECO:0000256" key="3">
    <source>
        <dbReference type="ARBA" id="ARBA00012663"/>
    </source>
</evidence>
<dbReference type="AlphaFoldDB" id="A0A2A5RXH9"/>
<dbReference type="InterPro" id="IPR050226">
    <property type="entry name" value="NagZ_Beta-hexosaminidase"/>
</dbReference>
<dbReference type="Gene3D" id="3.40.50.1700">
    <property type="entry name" value="Glycoside hydrolase family 3 C-terminal domain"/>
    <property type="match status" value="1"/>
</dbReference>
<protein>
    <recommendedName>
        <fullName evidence="3">beta-N-acetylhexosaminidase</fullName>
        <ecNumber evidence="3">3.2.1.52</ecNumber>
    </recommendedName>
</protein>
<evidence type="ECO:0000256" key="5">
    <source>
        <dbReference type="ARBA" id="ARBA00023295"/>
    </source>
</evidence>
<comment type="caution">
    <text evidence="7">The sequence shown here is derived from an EMBL/GenBank/DDBJ whole genome shotgun (WGS) entry which is preliminary data.</text>
</comment>
<dbReference type="EMBL" id="JXJX01000011">
    <property type="protein sequence ID" value="PCS05941.1"/>
    <property type="molecule type" value="Genomic_DNA"/>
</dbReference>
<dbReference type="GO" id="GO:0009254">
    <property type="term" value="P:peptidoglycan turnover"/>
    <property type="evidence" value="ECO:0007669"/>
    <property type="project" value="TreeGrafter"/>
</dbReference>
<comment type="catalytic activity">
    <reaction evidence="1">
        <text>Hydrolysis of terminal non-reducing N-acetyl-D-hexosamine residues in N-acetyl-beta-D-hexosaminides.</text>
        <dbReference type="EC" id="3.2.1.52"/>
    </reaction>
</comment>
<feature type="domain" description="Glycoside hydrolase family 3 N-terminal" evidence="6">
    <location>
        <begin position="30"/>
        <end position="350"/>
    </location>
</feature>
<dbReference type="EC" id="3.2.1.52" evidence="3"/>
<dbReference type="Pfam" id="PF00933">
    <property type="entry name" value="Glyco_hydro_3"/>
    <property type="match status" value="1"/>
</dbReference>
<dbReference type="PANTHER" id="PTHR30480:SF13">
    <property type="entry name" value="BETA-HEXOSAMINIDASE"/>
    <property type="match status" value="1"/>
</dbReference>
<keyword evidence="4" id="KW-0378">Hydrolase</keyword>
<dbReference type="PANTHER" id="PTHR30480">
    <property type="entry name" value="BETA-HEXOSAMINIDASE-RELATED"/>
    <property type="match status" value="1"/>
</dbReference>
<name>A0A2A5RXH9_9LACT</name>
<dbReference type="InterPro" id="IPR017853">
    <property type="entry name" value="GH"/>
</dbReference>
<dbReference type="InterPro" id="IPR036962">
    <property type="entry name" value="Glyco_hydro_3_N_sf"/>
</dbReference>
<evidence type="ECO:0000256" key="1">
    <source>
        <dbReference type="ARBA" id="ARBA00001231"/>
    </source>
</evidence>
<dbReference type="InterPro" id="IPR036881">
    <property type="entry name" value="Glyco_hydro_3_C_sf"/>
</dbReference>
<accession>A0A2A5RXH9</accession>
<proteinExistence type="inferred from homology"/>
<reference evidence="7 8" key="1">
    <citation type="submission" date="2014-12" db="EMBL/GenBank/DDBJ databases">
        <title>Draft genome sequences of 10 type strains of Lactococcus.</title>
        <authorList>
            <person name="Sun Z."/>
            <person name="Zhong Z."/>
            <person name="Liu W."/>
            <person name="Zhang W."/>
            <person name="Zhang H."/>
        </authorList>
    </citation>
    <scope>NUCLEOTIDE SEQUENCE [LARGE SCALE GENOMIC DNA]</scope>
    <source>
        <strain evidence="7 8">DSM 20686</strain>
    </source>
</reference>
<dbReference type="RefSeq" id="WP_068163812.1">
    <property type="nucleotide sequence ID" value="NZ_JXJX01000011.1"/>
</dbReference>
<evidence type="ECO:0000313" key="8">
    <source>
        <dbReference type="Proteomes" id="UP000242246"/>
    </source>
</evidence>
<evidence type="ECO:0000256" key="2">
    <source>
        <dbReference type="ARBA" id="ARBA00005336"/>
    </source>
</evidence>
<comment type="similarity">
    <text evidence="2">Belongs to the glycosyl hydrolase 3 family.</text>
</comment>
<gene>
    <name evidence="7" type="ORF">RU87_GL000403</name>
</gene>
<keyword evidence="5" id="KW-0326">Glycosidase</keyword>
<dbReference type="GO" id="GO:0004563">
    <property type="term" value="F:beta-N-acetylhexosaminidase activity"/>
    <property type="evidence" value="ECO:0007669"/>
    <property type="project" value="UniProtKB-EC"/>
</dbReference>
<dbReference type="Proteomes" id="UP000242246">
    <property type="component" value="Unassembled WGS sequence"/>
</dbReference>
<evidence type="ECO:0000259" key="6">
    <source>
        <dbReference type="Pfam" id="PF00933"/>
    </source>
</evidence>